<evidence type="ECO:0000259" key="1">
    <source>
        <dbReference type="Pfam" id="PF08861"/>
    </source>
</evidence>
<dbReference type="STRING" id="1423751.FC38_GL000475"/>
<dbReference type="AlphaFoldDB" id="I7KNU8"/>
<dbReference type="RefSeq" id="WP_008473007.1">
    <property type="nucleotide sequence ID" value="NZ_AYZO01000016.1"/>
</dbReference>
<protein>
    <recommendedName>
        <fullName evidence="1">DUF1828 domain-containing protein</fullName>
    </recommendedName>
</protein>
<comment type="caution">
    <text evidence="2">The sequence shown here is derived from an EMBL/GenBank/DDBJ whole genome shotgun (WGS) entry which is preliminary data.</text>
</comment>
<sequence>MIIENVKQELDRLKMESSSLIDNNIKFQVIGINDIQVETDYADDFGDKIMFNILTTGEDSFTLTDKGQTIWNLQIDYYETPHNSNWLNQVDEVIEEAGFKIIDNKIFKDDLSMEDLPKNIAAYIQLLIKVTDLPKAE</sequence>
<gene>
    <name evidence="2" type="ORF">BN52_00110</name>
</gene>
<proteinExistence type="predicted"/>
<dbReference type="OrthoDB" id="2285516at2"/>
<dbReference type="Proteomes" id="UP000009326">
    <property type="component" value="Unassembled WGS sequence"/>
</dbReference>
<name>I7KNU8_9LACO</name>
<accession>I7KNU8</accession>
<evidence type="ECO:0000313" key="3">
    <source>
        <dbReference type="Proteomes" id="UP000009326"/>
    </source>
</evidence>
<evidence type="ECO:0000313" key="2">
    <source>
        <dbReference type="EMBL" id="CCI86924.1"/>
    </source>
</evidence>
<dbReference type="InterPro" id="IPR014960">
    <property type="entry name" value="DUF1828"/>
</dbReference>
<organism evidence="2 3">
    <name type="scientific">Lactobacillus gigeriorum DSM 23908 = CRBIP 24.85</name>
    <dbReference type="NCBI Taxonomy" id="1423751"/>
    <lineage>
        <taxon>Bacteria</taxon>
        <taxon>Bacillati</taxon>
        <taxon>Bacillota</taxon>
        <taxon>Bacilli</taxon>
        <taxon>Lactobacillales</taxon>
        <taxon>Lactobacillaceae</taxon>
        <taxon>Lactobacillus</taxon>
    </lineage>
</organism>
<dbReference type="Pfam" id="PF08861">
    <property type="entry name" value="DUF1828"/>
    <property type="match status" value="1"/>
</dbReference>
<feature type="domain" description="DUF1828" evidence="1">
    <location>
        <begin position="40"/>
        <end position="130"/>
    </location>
</feature>
<reference evidence="2 3" key="1">
    <citation type="submission" date="2012-06" db="EMBL/GenBank/DDBJ databases">
        <title>Draft genome sequence of Lactobacillus gigeriorum CRBIP 24.85T, isolated from chicken crop.</title>
        <authorList>
            <person name="Cousin S."/>
            <person name="Ma L."/>
            <person name="Creno S."/>
            <person name="Clermont D."/>
            <person name="Loux V."/>
            <person name="Bizet C."/>
            <person name="Bouchier C."/>
        </authorList>
    </citation>
    <scope>NUCLEOTIDE SEQUENCE [LARGE SCALE GENOMIC DNA]</scope>
    <source>
        <strain evidence="3">CRBIP 24.85T</strain>
    </source>
</reference>
<dbReference type="EMBL" id="CAKC01000043">
    <property type="protein sequence ID" value="CCI86924.1"/>
    <property type="molecule type" value="Genomic_DNA"/>
</dbReference>